<name>A0A6J4RIM9_9ACTN</name>
<sequence length="85" mass="9101">RRALRAALAKGLTVRVAGAKPGTLKLVARRGRAKVAGCTVRIARNGTGRCVLRFSKAGKRKLRRARTVTLVLSGGGVRQPLTLKR</sequence>
<gene>
    <name evidence="1" type="ORF">AVDCRST_MAG65-1020</name>
</gene>
<protein>
    <submittedName>
        <fullName evidence="1">Uncharacterized protein</fullName>
    </submittedName>
</protein>
<organism evidence="1">
    <name type="scientific">uncultured Solirubrobacteraceae bacterium</name>
    <dbReference type="NCBI Taxonomy" id="1162706"/>
    <lineage>
        <taxon>Bacteria</taxon>
        <taxon>Bacillati</taxon>
        <taxon>Actinomycetota</taxon>
        <taxon>Thermoleophilia</taxon>
        <taxon>Solirubrobacterales</taxon>
        <taxon>Solirubrobacteraceae</taxon>
        <taxon>environmental samples</taxon>
    </lineage>
</organism>
<dbReference type="EMBL" id="CADCVL010000167">
    <property type="protein sequence ID" value="CAA9474576.1"/>
    <property type="molecule type" value="Genomic_DNA"/>
</dbReference>
<reference evidence="1" key="1">
    <citation type="submission" date="2020-02" db="EMBL/GenBank/DDBJ databases">
        <authorList>
            <person name="Meier V. D."/>
        </authorList>
    </citation>
    <scope>NUCLEOTIDE SEQUENCE</scope>
    <source>
        <strain evidence="1">AVDCRST_MAG65</strain>
    </source>
</reference>
<feature type="non-terminal residue" evidence="1">
    <location>
        <position position="1"/>
    </location>
</feature>
<accession>A0A6J4RIM9</accession>
<dbReference type="AlphaFoldDB" id="A0A6J4RIM9"/>
<evidence type="ECO:0000313" key="1">
    <source>
        <dbReference type="EMBL" id="CAA9474576.1"/>
    </source>
</evidence>
<proteinExistence type="predicted"/>